<keyword evidence="2" id="KW-1185">Reference proteome</keyword>
<comment type="caution">
    <text evidence="1">The sequence shown here is derived from an EMBL/GenBank/DDBJ whole genome shotgun (WGS) entry which is preliminary data.</text>
</comment>
<name>A0A917PVP3_9PSED</name>
<proteinExistence type="predicted"/>
<evidence type="ECO:0000313" key="2">
    <source>
        <dbReference type="Proteomes" id="UP000635983"/>
    </source>
</evidence>
<evidence type="ECO:0000313" key="1">
    <source>
        <dbReference type="EMBL" id="GGJ94092.1"/>
    </source>
</evidence>
<accession>A0A917PVP3</accession>
<protein>
    <submittedName>
        <fullName evidence="1">Uncharacterized protein</fullName>
    </submittedName>
</protein>
<dbReference type="EMBL" id="BMPO01000004">
    <property type="protein sequence ID" value="GGJ94092.1"/>
    <property type="molecule type" value="Genomic_DNA"/>
</dbReference>
<reference evidence="1" key="2">
    <citation type="submission" date="2020-09" db="EMBL/GenBank/DDBJ databases">
        <authorList>
            <person name="Sun Q."/>
            <person name="Ohkuma M."/>
        </authorList>
    </citation>
    <scope>NUCLEOTIDE SEQUENCE</scope>
    <source>
        <strain evidence="1">JCM 30078</strain>
    </source>
</reference>
<dbReference type="Proteomes" id="UP000635983">
    <property type="component" value="Unassembled WGS sequence"/>
</dbReference>
<sequence>MWLFGAPVMAAEAPRLSVQRLDDGAAEVQVCFARDRSERRYELLVTHRDLNGNRSQSRQRGTVAADGEGCPVQTRIGLKLGATLDVRLRWWQGAEEQPAIEQRLEGQQST</sequence>
<reference evidence="1" key="1">
    <citation type="journal article" date="2014" name="Int. J. Syst. Evol. Microbiol.">
        <title>Complete genome sequence of Corynebacterium casei LMG S-19264T (=DSM 44701T), isolated from a smear-ripened cheese.</title>
        <authorList>
            <consortium name="US DOE Joint Genome Institute (JGI-PGF)"/>
            <person name="Walter F."/>
            <person name="Albersmeier A."/>
            <person name="Kalinowski J."/>
            <person name="Ruckert C."/>
        </authorList>
    </citation>
    <scope>NUCLEOTIDE SEQUENCE</scope>
    <source>
        <strain evidence="1">JCM 30078</strain>
    </source>
</reference>
<gene>
    <name evidence="1" type="ORF">GCM10009304_20180</name>
</gene>
<organism evidence="1 2">
    <name type="scientific">Pseudomonas matsuisoli</name>
    <dbReference type="NCBI Taxonomy" id="1515666"/>
    <lineage>
        <taxon>Bacteria</taxon>
        <taxon>Pseudomonadati</taxon>
        <taxon>Pseudomonadota</taxon>
        <taxon>Gammaproteobacteria</taxon>
        <taxon>Pseudomonadales</taxon>
        <taxon>Pseudomonadaceae</taxon>
        <taxon>Pseudomonas</taxon>
    </lineage>
</organism>
<dbReference type="AlphaFoldDB" id="A0A917PVP3"/>